<reference evidence="7" key="1">
    <citation type="submission" date="2024-03" db="EMBL/GenBank/DDBJ databases">
        <title>WGS assembly of Saponaria officinalis var. Norfolk2.</title>
        <authorList>
            <person name="Jenkins J."/>
            <person name="Shu S."/>
            <person name="Grimwood J."/>
            <person name="Barry K."/>
            <person name="Goodstein D."/>
            <person name="Schmutz J."/>
            <person name="Leebens-Mack J."/>
            <person name="Osbourn A."/>
        </authorList>
    </citation>
    <scope>NUCLEOTIDE SEQUENCE [LARGE SCALE GENOMIC DNA]</scope>
    <source>
        <strain evidence="7">JIC</strain>
    </source>
</reference>
<proteinExistence type="inferred from homology"/>
<evidence type="ECO:0000256" key="5">
    <source>
        <dbReference type="ARBA" id="ARBA00022729"/>
    </source>
</evidence>
<name>A0AAW1GUF5_SAPOF</name>
<accession>A0AAW1GUF5</accession>
<keyword evidence="4" id="KW-0964">Secreted</keyword>
<evidence type="ECO:0000256" key="4">
    <source>
        <dbReference type="ARBA" id="ARBA00022525"/>
    </source>
</evidence>
<keyword evidence="5 6" id="KW-0732">Signal</keyword>
<evidence type="ECO:0000313" key="8">
    <source>
        <dbReference type="Proteomes" id="UP001443914"/>
    </source>
</evidence>
<comment type="caution">
    <text evidence="7">The sequence shown here is derived from an EMBL/GenBank/DDBJ whole genome shotgun (WGS) entry which is preliminary data.</text>
</comment>
<keyword evidence="3" id="KW-0713">Self-incompatibility</keyword>
<protein>
    <recommendedName>
        <fullName evidence="9">S-protein homolog</fullName>
    </recommendedName>
</protein>
<evidence type="ECO:0000313" key="7">
    <source>
        <dbReference type="EMBL" id="KAK9666683.1"/>
    </source>
</evidence>
<dbReference type="Pfam" id="PF05938">
    <property type="entry name" value="Self-incomp_S1"/>
    <property type="match status" value="1"/>
</dbReference>
<gene>
    <name evidence="7" type="ORF">RND81_14G203400</name>
</gene>
<dbReference type="AlphaFoldDB" id="A0AAW1GUF5"/>
<evidence type="ECO:0008006" key="9">
    <source>
        <dbReference type="Google" id="ProtNLM"/>
    </source>
</evidence>
<dbReference type="GO" id="GO:0005576">
    <property type="term" value="C:extracellular region"/>
    <property type="evidence" value="ECO:0007669"/>
    <property type="project" value="UniProtKB-SubCell"/>
</dbReference>
<feature type="chain" id="PRO_5043968282" description="S-protein homolog" evidence="6">
    <location>
        <begin position="26"/>
        <end position="146"/>
    </location>
</feature>
<dbReference type="GO" id="GO:0060320">
    <property type="term" value="P:rejection of self pollen"/>
    <property type="evidence" value="ECO:0007669"/>
    <property type="project" value="UniProtKB-KW"/>
</dbReference>
<evidence type="ECO:0000256" key="3">
    <source>
        <dbReference type="ARBA" id="ARBA00022471"/>
    </source>
</evidence>
<evidence type="ECO:0000256" key="2">
    <source>
        <dbReference type="ARBA" id="ARBA00005581"/>
    </source>
</evidence>
<evidence type="ECO:0000256" key="6">
    <source>
        <dbReference type="SAM" id="SignalP"/>
    </source>
</evidence>
<dbReference type="InterPro" id="IPR010264">
    <property type="entry name" value="Self-incomp_S1"/>
</dbReference>
<organism evidence="7 8">
    <name type="scientific">Saponaria officinalis</name>
    <name type="common">Common soapwort</name>
    <name type="synonym">Lychnis saponaria</name>
    <dbReference type="NCBI Taxonomy" id="3572"/>
    <lineage>
        <taxon>Eukaryota</taxon>
        <taxon>Viridiplantae</taxon>
        <taxon>Streptophyta</taxon>
        <taxon>Embryophyta</taxon>
        <taxon>Tracheophyta</taxon>
        <taxon>Spermatophyta</taxon>
        <taxon>Magnoliopsida</taxon>
        <taxon>eudicotyledons</taxon>
        <taxon>Gunneridae</taxon>
        <taxon>Pentapetalae</taxon>
        <taxon>Caryophyllales</taxon>
        <taxon>Caryophyllaceae</taxon>
        <taxon>Caryophylleae</taxon>
        <taxon>Saponaria</taxon>
    </lineage>
</organism>
<evidence type="ECO:0000256" key="1">
    <source>
        <dbReference type="ARBA" id="ARBA00004613"/>
    </source>
</evidence>
<feature type="signal peptide" evidence="6">
    <location>
        <begin position="1"/>
        <end position="25"/>
    </location>
</feature>
<keyword evidence="8" id="KW-1185">Reference proteome</keyword>
<dbReference type="EMBL" id="JBDFQZ010000014">
    <property type="protein sequence ID" value="KAK9666683.1"/>
    <property type="molecule type" value="Genomic_DNA"/>
</dbReference>
<comment type="subcellular location">
    <subcellularLocation>
        <location evidence="1">Secreted</location>
    </subcellularLocation>
</comment>
<sequence>MKSVNTSLKCLTLITIATMCINIEAFPFFKGTKFHVIIMNLMHETLNTHCICVFKEQDFSNQVAPNTNLTWSFTTELFGLSNYTCDLSVSNAHVNILAYAEDEDFVDGGCGGRHCFWKVAPDGIYLYHIHKQQFFPKYQWVPKALI</sequence>
<dbReference type="Proteomes" id="UP001443914">
    <property type="component" value="Unassembled WGS sequence"/>
</dbReference>
<comment type="similarity">
    <text evidence="2">Belongs to the plant self-incompatibility (S1) protein family.</text>
</comment>